<name>A0A7W5UPB4_9BACT</name>
<dbReference type="InterPro" id="IPR029018">
    <property type="entry name" value="Hex-like_dom2"/>
</dbReference>
<dbReference type="InterPro" id="IPR025705">
    <property type="entry name" value="Beta_hexosaminidase_sua/sub"/>
</dbReference>
<evidence type="ECO:0000256" key="5">
    <source>
        <dbReference type="ARBA" id="ARBA00023295"/>
    </source>
</evidence>
<feature type="chain" id="PRO_5031312466" description="beta-N-acetylhexosaminidase" evidence="7">
    <location>
        <begin position="22"/>
        <end position="1014"/>
    </location>
</feature>
<dbReference type="Gene3D" id="3.30.379.10">
    <property type="entry name" value="Chitobiase/beta-hexosaminidase domain 2-like"/>
    <property type="match status" value="1"/>
</dbReference>
<keyword evidence="4" id="KW-0378">Hydrolase</keyword>
<dbReference type="Pfam" id="PF02838">
    <property type="entry name" value="Glyco_hydro_20b"/>
    <property type="match status" value="1"/>
</dbReference>
<dbReference type="Pfam" id="PF00728">
    <property type="entry name" value="Glyco_hydro_20"/>
    <property type="match status" value="1"/>
</dbReference>
<dbReference type="GO" id="GO:0005975">
    <property type="term" value="P:carbohydrate metabolic process"/>
    <property type="evidence" value="ECO:0007669"/>
    <property type="project" value="InterPro"/>
</dbReference>
<dbReference type="GO" id="GO:0030203">
    <property type="term" value="P:glycosaminoglycan metabolic process"/>
    <property type="evidence" value="ECO:0007669"/>
    <property type="project" value="TreeGrafter"/>
</dbReference>
<comment type="similarity">
    <text evidence="2">Belongs to the glycosyl hydrolase 20 family.</text>
</comment>
<feature type="domain" description="Beta-hexosaminidase bacterial type N-terminal" evidence="9">
    <location>
        <begin position="26"/>
        <end position="157"/>
    </location>
</feature>
<dbReference type="InterPro" id="IPR015883">
    <property type="entry name" value="Glyco_hydro_20_cat"/>
</dbReference>
<accession>A0A7W5UPB4</accession>
<gene>
    <name evidence="10" type="ORF">FHS60_001789</name>
</gene>
<dbReference type="PANTHER" id="PTHR22600">
    <property type="entry name" value="BETA-HEXOSAMINIDASE"/>
    <property type="match status" value="1"/>
</dbReference>
<dbReference type="GO" id="GO:0016020">
    <property type="term" value="C:membrane"/>
    <property type="evidence" value="ECO:0007669"/>
    <property type="project" value="TreeGrafter"/>
</dbReference>
<feature type="signal peptide" evidence="7">
    <location>
        <begin position="1"/>
        <end position="21"/>
    </location>
</feature>
<reference evidence="10 11" key="1">
    <citation type="submission" date="2020-08" db="EMBL/GenBank/DDBJ databases">
        <title>Genomic Encyclopedia of Type Strains, Phase IV (KMG-IV): sequencing the most valuable type-strain genomes for metagenomic binning, comparative biology and taxonomic classification.</title>
        <authorList>
            <person name="Goeker M."/>
        </authorList>
    </citation>
    <scope>NUCLEOTIDE SEQUENCE [LARGE SCALE GENOMIC DNA]</scope>
    <source>
        <strain evidence="10 11">DSM 22548</strain>
    </source>
</reference>
<dbReference type="AlphaFoldDB" id="A0A7W5UPB4"/>
<feature type="domain" description="Glycoside hydrolase family 20 catalytic" evidence="8">
    <location>
        <begin position="161"/>
        <end position="517"/>
    </location>
</feature>
<evidence type="ECO:0000256" key="3">
    <source>
        <dbReference type="ARBA" id="ARBA00012663"/>
    </source>
</evidence>
<sequence length="1014" mass="111508">MKRILLLFFALMLLCPFGAGAENFVNLTPKPKQMTVGTGTLSVPTNFRICVAGLPDSIKAEATNFVEFLNGKSGLKVKTTTKTSGAQIVLSRYAGTLDPEGYKLDITTSGVKLQSNTTAGFFYGLTTLKKLMPASVRAGVADANLTALPLPVVSITDSPRFGYRGFMLDVSRHFFDVDEIKKILNVMADYKLNRFHWHITDDQGWRLEIKKYPKLTTIGATRENSYLTDLKHGPYWTNKQDGPFFYTQEQVREVVAYAKARHIEILPEVDMPGHIVSALAAYPEFSCWPDGEHKIPLQGGVYTDILNVANPKAVQFAKDVMKEVMELFPFEMVSIGGDECPTNAWEQNVECQALYQREGLKSYRWLQSRFIKEMADFIKQHGHKTAVWNEAITAKDSELDSIKAADVTVMCWHPAAASAIQAANMRLNNIVTFYGPYYINRKQSKAPDEPSAAGDGSDNLAATYNAEAAPNSLTTAQRKYYTGIQGSFWTEHVGTNDYLEYLALPRLLAIAEAGWTEPSAKNYNNFVRRIQADTTYLNLAGFTYCRRDLTTSSATDMVLPRVSNDTVRHYYQLQTRATDASRKGRSIELLRAGSSLISTYAAKGAQANRLWTAPTAAKGDANYDYQLWAFEQSPTAPGKYALVCKAFPKGSLKQTPTQQSNAGRWDYDTNAKHYCFELGKAGYGKDGNSYYYTISSDKVGGWYLNASMLGQGFAVNLWTDAASGNGGLWKFVAVDAVQGMEALTDALSDASSLLNKVQTYAAKKETGKFSAAAKAALAAGIAEVESELARGNTDVTALSKRLSDAVNALWASFGYLEEGQQYRIHNNVEAFSGLALADLNTDAYLRYSFLPTDTVGTKWQIVSSTINADHSQTVRLQNVTTGRWLLSASATNLGKIGYAVRMASGRAGVTFAFNPATQDYQISMSGHNFYPVPQASTALPGIIGAGSVLENKPQPIRPQGAAWVIEQVDNNTTVILTPSVATPERKTVYDLAGRRVQHPQKGLYIEGNKKTLHL</sequence>
<dbReference type="GO" id="GO:0004563">
    <property type="term" value="F:beta-N-acetylhexosaminidase activity"/>
    <property type="evidence" value="ECO:0007669"/>
    <property type="project" value="UniProtKB-EC"/>
</dbReference>
<evidence type="ECO:0000313" key="10">
    <source>
        <dbReference type="EMBL" id="MBB3703307.1"/>
    </source>
</evidence>
<evidence type="ECO:0000313" key="11">
    <source>
        <dbReference type="Proteomes" id="UP000541425"/>
    </source>
</evidence>
<keyword evidence="5" id="KW-0326">Glycosidase</keyword>
<evidence type="ECO:0000256" key="2">
    <source>
        <dbReference type="ARBA" id="ARBA00006285"/>
    </source>
</evidence>
<dbReference type="CDD" id="cd06563">
    <property type="entry name" value="GH20_chitobiase-like"/>
    <property type="match status" value="1"/>
</dbReference>
<comment type="catalytic activity">
    <reaction evidence="1">
        <text>Hydrolysis of terminal non-reducing N-acetyl-D-hexosamine residues in N-acetyl-beta-D-hexosaminides.</text>
        <dbReference type="EC" id="3.2.1.52"/>
    </reaction>
</comment>
<dbReference type="InterPro" id="IPR015882">
    <property type="entry name" value="HEX_bac_N"/>
</dbReference>
<dbReference type="SUPFAM" id="SSF55545">
    <property type="entry name" value="beta-N-acetylhexosaminidase-like domain"/>
    <property type="match status" value="1"/>
</dbReference>
<evidence type="ECO:0000259" key="8">
    <source>
        <dbReference type="Pfam" id="PF00728"/>
    </source>
</evidence>
<evidence type="ECO:0000256" key="1">
    <source>
        <dbReference type="ARBA" id="ARBA00001231"/>
    </source>
</evidence>
<dbReference type="PRINTS" id="PR00738">
    <property type="entry name" value="GLHYDRLASE20"/>
</dbReference>
<organism evidence="10 11">
    <name type="scientific">Alloprevotella rava</name>
    <dbReference type="NCBI Taxonomy" id="671218"/>
    <lineage>
        <taxon>Bacteria</taxon>
        <taxon>Pseudomonadati</taxon>
        <taxon>Bacteroidota</taxon>
        <taxon>Bacteroidia</taxon>
        <taxon>Bacteroidales</taxon>
        <taxon>Prevotellaceae</taxon>
        <taxon>Alloprevotella</taxon>
    </lineage>
</organism>
<evidence type="ECO:0000256" key="4">
    <source>
        <dbReference type="ARBA" id="ARBA00022801"/>
    </source>
</evidence>
<evidence type="ECO:0000256" key="7">
    <source>
        <dbReference type="SAM" id="SignalP"/>
    </source>
</evidence>
<dbReference type="InterPro" id="IPR017853">
    <property type="entry name" value="GH"/>
</dbReference>
<dbReference type="RefSeq" id="WP_183697575.1">
    <property type="nucleotide sequence ID" value="NZ_JACICA010000010.1"/>
</dbReference>
<feature type="active site" description="Proton donor" evidence="6">
    <location>
        <position position="339"/>
    </location>
</feature>
<proteinExistence type="inferred from homology"/>
<dbReference type="Proteomes" id="UP000541425">
    <property type="component" value="Unassembled WGS sequence"/>
</dbReference>
<protein>
    <recommendedName>
        <fullName evidence="3">beta-N-acetylhexosaminidase</fullName>
        <ecNumber evidence="3">3.2.1.52</ecNumber>
    </recommendedName>
</protein>
<dbReference type="EMBL" id="JACICA010000010">
    <property type="protein sequence ID" value="MBB3703307.1"/>
    <property type="molecule type" value="Genomic_DNA"/>
</dbReference>
<dbReference type="SUPFAM" id="SSF51445">
    <property type="entry name" value="(Trans)glycosidases"/>
    <property type="match status" value="1"/>
</dbReference>
<dbReference type="PANTHER" id="PTHR22600:SF57">
    <property type="entry name" value="BETA-N-ACETYLHEXOSAMINIDASE"/>
    <property type="match status" value="1"/>
</dbReference>
<comment type="caution">
    <text evidence="10">The sequence shown here is derived from an EMBL/GenBank/DDBJ whole genome shotgun (WGS) entry which is preliminary data.</text>
</comment>
<evidence type="ECO:0000256" key="6">
    <source>
        <dbReference type="PIRSR" id="PIRSR625705-1"/>
    </source>
</evidence>
<dbReference type="Gene3D" id="3.20.20.80">
    <property type="entry name" value="Glycosidases"/>
    <property type="match status" value="1"/>
</dbReference>
<keyword evidence="7" id="KW-0732">Signal</keyword>
<dbReference type="EC" id="3.2.1.52" evidence="3"/>
<evidence type="ECO:0000259" key="9">
    <source>
        <dbReference type="Pfam" id="PF02838"/>
    </source>
</evidence>